<feature type="active site" description="Charge relay system" evidence="5">
    <location>
        <position position="1096"/>
    </location>
</feature>
<evidence type="ECO:0000256" key="3">
    <source>
        <dbReference type="ARBA" id="ARBA00022801"/>
    </source>
</evidence>
<name>A0ABT4CLV1_9CLOT</name>
<dbReference type="InterPro" id="IPR000209">
    <property type="entry name" value="Peptidase_S8/S53_dom"/>
</dbReference>
<feature type="domain" description="Peptidase S8/S53" evidence="7">
    <location>
        <begin position="138"/>
        <end position="314"/>
    </location>
</feature>
<reference evidence="9" key="1">
    <citation type="submission" date="2022-12" db="EMBL/GenBank/DDBJ databases">
        <authorList>
            <person name="Wang J."/>
        </authorList>
    </citation>
    <scope>NUCLEOTIDE SEQUENCE</scope>
    <source>
        <strain evidence="9">HY-42-06</strain>
    </source>
</reference>
<evidence type="ECO:0000256" key="5">
    <source>
        <dbReference type="PROSITE-ProRule" id="PRU01240"/>
    </source>
</evidence>
<evidence type="ECO:0000256" key="1">
    <source>
        <dbReference type="ARBA" id="ARBA00011073"/>
    </source>
</evidence>
<feature type="active site" description="Charge relay system" evidence="5">
    <location>
        <position position="773"/>
    </location>
</feature>
<keyword evidence="3 5" id="KW-0378">Hydrolase</keyword>
<keyword evidence="2 5" id="KW-0645">Protease</keyword>
<dbReference type="InterPro" id="IPR023828">
    <property type="entry name" value="Peptidase_S8_Ser-AS"/>
</dbReference>
<dbReference type="PROSITE" id="PS51892">
    <property type="entry name" value="SUBTILASE"/>
    <property type="match status" value="2"/>
</dbReference>
<dbReference type="InterPro" id="IPR023827">
    <property type="entry name" value="Peptidase_S8_Asp-AS"/>
</dbReference>
<evidence type="ECO:0000259" key="7">
    <source>
        <dbReference type="Pfam" id="PF00082"/>
    </source>
</evidence>
<keyword evidence="4 5" id="KW-0720">Serine protease</keyword>
<evidence type="ECO:0000256" key="6">
    <source>
        <dbReference type="RuleBase" id="RU003355"/>
    </source>
</evidence>
<evidence type="ECO:0000313" key="10">
    <source>
        <dbReference type="Proteomes" id="UP001079657"/>
    </source>
</evidence>
<dbReference type="PANTHER" id="PTHR43806">
    <property type="entry name" value="PEPTIDASE S8"/>
    <property type="match status" value="1"/>
</dbReference>
<dbReference type="PROSITE" id="PS00136">
    <property type="entry name" value="SUBTILASE_ASP"/>
    <property type="match status" value="2"/>
</dbReference>
<dbReference type="Pfam" id="PF00082">
    <property type="entry name" value="Peptidase_S8"/>
    <property type="match status" value="4"/>
</dbReference>
<feature type="domain" description="Peptidase S8/S53" evidence="7">
    <location>
        <begin position="1029"/>
        <end position="1151"/>
    </location>
</feature>
<proteinExistence type="inferred from homology"/>
<dbReference type="Pfam" id="PF18425">
    <property type="entry name" value="CspB_prodomain"/>
    <property type="match status" value="1"/>
</dbReference>
<sequence length="1163" mass="128149">MCKFTHKHNINESILGGLFTENRDGLLNLLLNVPSNIKAKIAEFSQNDEILIGKVELIVLFGDELIKVKQKVEAIGGIFENLGFGYGIITINMEDLLKVSTIEEIQYIELPKTLFTSDLGSNRAACVPEVWQLYNLTGEGVLVGFIDSGIDYLHPAFKNEAGDTRIEYIYDLSQGGKVWNKNDINRAINSPNPYSIVSQEDFIGHGTHVAGIACGGGNINKRYYGTAYKASIAMVKMTGSGKVNYAKSTQLMRGIRFLIDKSKELKQPLVISLSFSTNDGAHNGNSLLEQYMQTVCSLERISFVVAAGNEGAAAHHVGGVLRESINISMAMASDEESFILQFYKDFLSDISIEIKSPQGISSGVIALKDGRYYEGNIGTNKYFIYNSGSKPFDINGEIIVSLNVDTGYLTEGIWEINIYSTGETVGRFDIWMPIAEGLNPNTKFLKPNPFNTLGIPATVSNVISVGSYNYKTNSLSGFSGRGRLEGDKPDIMAPGEEILSSIPGGRYDSLSGTSMAAPHAAGASALFMQWGLVLGNDPYMYGDRLKYYMLKGARRERTDTVYPGSLWGYGELCVKGGMNLAIRNRVRNKESMRLKEICKEYFYSEEYSNYVVEYEGDINSVFENIDFGCVFILDERYAIVSIDADKAEEFFNNTKEIIYVEEPSLYTLNQISPIDAANISKFHENPALTLTGQGVLVGIIDTGIDYLNEEFIYENDTTRIVSIWDQTIKDTGVPEIPLVGRRYSRKEINRAIIAKKQGQDPYAIVDSKDEIGHGTSMAGIIGGRGRNPELIGAAPGCEFVVAKLENAKKNSLIREGINEGDVPTYCTAEILLGIKYIYAEARRLKKPVVIYIPLGTNKGSHDGTSIIERYIDEISKVRGVVVVTSCGNEGDGEIHVSGEFEKTGEEKIIELQVDPMQRNLKFQIWCERPDKVSIGITSPSGEVIDKIPARLGEKEVSKLIFEGSVITVEYFLPEEITGDELIKIDIRNARGGIWKFKLFGDFIVDGRYNAWLYQRELLKDGTKFLAPSQNTTLTIPSTSRKVISCAYYNQNTETIVSASGRGFTREQGIKPDIAAGGINALTVSRGGGTTRVSGSSVGAAVTAGAIALILEWGIVKGNDPTMYSTKVKTYLIRGADRRPGDVYPNRSWGFGILDINGVFEKIR</sequence>
<dbReference type="SUPFAM" id="SSF52743">
    <property type="entry name" value="Subtilisin-like"/>
    <property type="match status" value="2"/>
</dbReference>
<feature type="domain" description="Peptidase S8/S53" evidence="7">
    <location>
        <begin position="446"/>
        <end position="529"/>
    </location>
</feature>
<dbReference type="CDD" id="cd07478">
    <property type="entry name" value="Peptidases_S8_CspA-like"/>
    <property type="match status" value="2"/>
</dbReference>
<feature type="domain" description="Peptidase S8/S53" evidence="7">
    <location>
        <begin position="692"/>
        <end position="890"/>
    </location>
</feature>
<evidence type="ECO:0000256" key="4">
    <source>
        <dbReference type="ARBA" id="ARBA00022825"/>
    </source>
</evidence>
<dbReference type="InterPro" id="IPR034045">
    <property type="entry name" value="Pep_S8_CspA-like"/>
</dbReference>
<dbReference type="Gene3D" id="2.60.120.1290">
    <property type="match status" value="2"/>
</dbReference>
<dbReference type="InterPro" id="IPR015500">
    <property type="entry name" value="Peptidase_S8_subtilisin-rel"/>
</dbReference>
<dbReference type="PRINTS" id="PR00723">
    <property type="entry name" value="SUBTILISIN"/>
</dbReference>
<gene>
    <name evidence="9" type="ORF">OXH55_05215</name>
</gene>
<organism evidence="9 10">
    <name type="scientific">Clostridium ganghwense</name>
    <dbReference type="NCBI Taxonomy" id="312089"/>
    <lineage>
        <taxon>Bacteria</taxon>
        <taxon>Bacillati</taxon>
        <taxon>Bacillota</taxon>
        <taxon>Clostridia</taxon>
        <taxon>Eubacteriales</taxon>
        <taxon>Clostridiaceae</taxon>
        <taxon>Clostridium</taxon>
    </lineage>
</organism>
<dbReference type="Gene3D" id="3.30.70.2980">
    <property type="match status" value="1"/>
</dbReference>
<dbReference type="Gene3D" id="3.40.50.200">
    <property type="entry name" value="Peptidase S8/S53 domain"/>
    <property type="match status" value="2"/>
</dbReference>
<evidence type="ECO:0000259" key="8">
    <source>
        <dbReference type="Pfam" id="PF18425"/>
    </source>
</evidence>
<keyword evidence="10" id="KW-1185">Reference proteome</keyword>
<dbReference type="RefSeq" id="WP_268048532.1">
    <property type="nucleotide sequence ID" value="NZ_JAPQES010000001.1"/>
</dbReference>
<evidence type="ECO:0000256" key="2">
    <source>
        <dbReference type="ARBA" id="ARBA00022670"/>
    </source>
</evidence>
<protein>
    <submittedName>
        <fullName evidence="9">S8 family serine peptidase</fullName>
    </submittedName>
</protein>
<dbReference type="EMBL" id="JAPQES010000001">
    <property type="protein sequence ID" value="MCY6370024.1"/>
    <property type="molecule type" value="Genomic_DNA"/>
</dbReference>
<feature type="active site" description="Charge relay system" evidence="5">
    <location>
        <position position="205"/>
    </location>
</feature>
<comment type="caution">
    <text evidence="9">The sequence shown here is derived from an EMBL/GenBank/DDBJ whole genome shotgun (WGS) entry which is preliminary data.</text>
</comment>
<feature type="domain" description="Csp protease B prodomain" evidence="8">
    <location>
        <begin position="22"/>
        <end position="112"/>
    </location>
</feature>
<dbReference type="PANTHER" id="PTHR43806:SF11">
    <property type="entry name" value="CEREVISIN-RELATED"/>
    <property type="match status" value="1"/>
</dbReference>
<feature type="active site" description="Charge relay system" evidence="5">
    <location>
        <position position="147"/>
    </location>
</feature>
<accession>A0ABT4CLV1</accession>
<feature type="active site" description="Charge relay system" evidence="5">
    <location>
        <position position="701"/>
    </location>
</feature>
<dbReference type="InterPro" id="IPR050131">
    <property type="entry name" value="Peptidase_S8_subtilisin-like"/>
</dbReference>
<dbReference type="InterPro" id="IPR022398">
    <property type="entry name" value="Peptidase_S8_His-AS"/>
</dbReference>
<evidence type="ECO:0000313" key="9">
    <source>
        <dbReference type="EMBL" id="MCY6370024.1"/>
    </source>
</evidence>
<dbReference type="PROSITE" id="PS00138">
    <property type="entry name" value="SUBTILASE_SER"/>
    <property type="match status" value="1"/>
</dbReference>
<dbReference type="InterPro" id="IPR036852">
    <property type="entry name" value="Peptidase_S8/S53_dom_sf"/>
</dbReference>
<dbReference type="Proteomes" id="UP001079657">
    <property type="component" value="Unassembled WGS sequence"/>
</dbReference>
<dbReference type="InterPro" id="IPR041365">
    <property type="entry name" value="CspB_prodomain"/>
</dbReference>
<feature type="active site" description="Charge relay system" evidence="5">
    <location>
        <position position="514"/>
    </location>
</feature>
<dbReference type="PROSITE" id="PS00137">
    <property type="entry name" value="SUBTILASE_HIS"/>
    <property type="match status" value="1"/>
</dbReference>
<comment type="similarity">
    <text evidence="1 5 6">Belongs to the peptidase S8 family.</text>
</comment>